<gene>
    <name evidence="15" type="ORF">INT44_004807</name>
</gene>
<evidence type="ECO:0000313" key="15">
    <source>
        <dbReference type="EMBL" id="KAG2187137.1"/>
    </source>
</evidence>
<feature type="coiled-coil region" evidence="12">
    <location>
        <begin position="488"/>
        <end position="616"/>
    </location>
</feature>
<dbReference type="EMBL" id="JAEPRA010000003">
    <property type="protein sequence ID" value="KAG2187137.1"/>
    <property type="molecule type" value="Genomic_DNA"/>
</dbReference>
<keyword evidence="5 11" id="KW-0067">ATP-binding</keyword>
<dbReference type="InterPro" id="IPR019821">
    <property type="entry name" value="Kinesin_motor_CS"/>
</dbReference>
<evidence type="ECO:0000313" key="16">
    <source>
        <dbReference type="Proteomes" id="UP000612746"/>
    </source>
</evidence>
<dbReference type="PROSITE" id="PS50067">
    <property type="entry name" value="KINESIN_MOTOR_2"/>
    <property type="match status" value="1"/>
</dbReference>
<comment type="similarity">
    <text evidence="9">Belongs to the TRAFAC class myosin-kinesin ATPase superfamily. Kinesin family. KIN-12 subfamily.</text>
</comment>
<feature type="coiled-coil region" evidence="12">
    <location>
        <begin position="841"/>
        <end position="868"/>
    </location>
</feature>
<comment type="subcellular location">
    <subcellularLocation>
        <location evidence="1">Cytoplasm</location>
        <location evidence="1">Cytoskeleton</location>
    </subcellularLocation>
</comment>
<evidence type="ECO:0000256" key="13">
    <source>
        <dbReference type="SAM" id="MobiDB-lite"/>
    </source>
</evidence>
<feature type="compositionally biased region" description="Polar residues" evidence="13">
    <location>
        <begin position="104"/>
        <end position="118"/>
    </location>
</feature>
<evidence type="ECO:0000256" key="4">
    <source>
        <dbReference type="ARBA" id="ARBA00022741"/>
    </source>
</evidence>
<dbReference type="InterPro" id="IPR001752">
    <property type="entry name" value="Kinesin_motor_dom"/>
</dbReference>
<dbReference type="GO" id="GO:0003777">
    <property type="term" value="F:microtubule motor activity"/>
    <property type="evidence" value="ECO:0007669"/>
    <property type="project" value="InterPro"/>
</dbReference>
<sequence>MRAAMNQDTALQQYPPPPLGAPGAEYQYPPPPQDFQGGYYQPPPQQPENGYYPPPANPPPQQPHNTQSPAPGYNNAKTDNQTTYDPPAPMYSPPAGQSAYDANAGSSYASPGQGTTTMPDPAHYQNHDNQFKPNHARSVEQTNQQTESNVQVFVRIRPPLNEGTNVNEGLVHMVSPNTIVLSGPRTEMFSYDQVGSPDTTQDQMFEWVGVPIVNKCIQGYNGTIFAYGQTGSGKTYTMQGRSSPSSANARHQGVIPRSLKYLFELIEKMQNENPGSQYICRGSYVEIYNEYVYDLLDPLQSHRPIREDIKRGVYVDGVTQEIIGDHHSALKLFQRGVANRHVSETAMNRESSRSHAVFTLTIQSKILRDGTFHVRESKLNMVDLAGSERQRDTKSDNARLKEAANINKSLLCLGGVINALSEIANGTQRHVHYRDSKLTFLLRDSLGGNSVTYIIANIDASPRAYQETLSTLRFAQRAKMIKNTAIVNQNVEEDVLSLKQEVSKLQQQLQQLKIRLKGNSKGKAVSEGENISSVRTLLRTALEKQQEAIQNRDNLREQIELAEDFRHHLQQQIELDQLLLNAKDKIIYSATYEDRQSAAEEENKLLKQQIYEMQRQADEPSELSHSRLENLHLQNELFGLKASRDVLEIQTEHKQQEDYTNTLSSQVINLIDELNQSLNNDPSNKPLIQKYQEAKIELQKANDGLRLRQEQVQFNNTVIKRQQAQLEALSKQMEQNHITSPPKSKENELQIDLNTLRQEYTIAKERSDAQRLQILEVDNMLQSERKMRQELEMQHIQEKNELTALIRRLEGENEKSVAAQHRIEQELKHIIDESNAYRVQLSAFNKQHQATNQRIKESERRLKTIEDDKRFDPTKQPREILYHDHIAALEVISMMKRDLALQINDVAELLSNKNTTESGLSKLTSQICDLTLQMNSAEDYDAILNKAEESTSLKTTVARLKAENSGMREIVESDHQQQQSALQERVTRLMEERDSAVHQLSILQRKMSEIQHVTEEFQELKEYVNAVEETNSNLIQHQNNRQKIQYHVKIKQENNDLRAENSALKLRLKDQSYEEVTRKKRRFPSLPSSQ</sequence>
<keyword evidence="16" id="KW-1185">Reference proteome</keyword>
<organism evidence="15 16">
    <name type="scientific">Umbelopsis vinacea</name>
    <dbReference type="NCBI Taxonomy" id="44442"/>
    <lineage>
        <taxon>Eukaryota</taxon>
        <taxon>Fungi</taxon>
        <taxon>Fungi incertae sedis</taxon>
        <taxon>Mucoromycota</taxon>
        <taxon>Mucoromycotina</taxon>
        <taxon>Umbelopsidomycetes</taxon>
        <taxon>Umbelopsidales</taxon>
        <taxon>Umbelopsidaceae</taxon>
        <taxon>Umbelopsis</taxon>
    </lineage>
</organism>
<protein>
    <recommendedName>
        <fullName evidence="14">Kinesin motor domain-containing protein</fullName>
    </recommendedName>
</protein>
<evidence type="ECO:0000256" key="1">
    <source>
        <dbReference type="ARBA" id="ARBA00004245"/>
    </source>
</evidence>
<feature type="compositionally biased region" description="Polar residues" evidence="13">
    <location>
        <begin position="75"/>
        <end position="84"/>
    </location>
</feature>
<feature type="compositionally biased region" description="Polar residues" evidence="13">
    <location>
        <begin position="1"/>
        <end position="12"/>
    </location>
</feature>
<dbReference type="InterPro" id="IPR036961">
    <property type="entry name" value="Kinesin_motor_dom_sf"/>
</dbReference>
<dbReference type="OrthoDB" id="3176171at2759"/>
<feature type="region of interest" description="Disordered" evidence="13">
    <location>
        <begin position="1"/>
        <end position="131"/>
    </location>
</feature>
<evidence type="ECO:0000256" key="6">
    <source>
        <dbReference type="ARBA" id="ARBA00023054"/>
    </source>
</evidence>
<evidence type="ECO:0000256" key="8">
    <source>
        <dbReference type="ARBA" id="ARBA00023212"/>
    </source>
</evidence>
<dbReference type="PRINTS" id="PR00380">
    <property type="entry name" value="KINESINHEAVY"/>
</dbReference>
<evidence type="ECO:0000256" key="3">
    <source>
        <dbReference type="ARBA" id="ARBA00022701"/>
    </source>
</evidence>
<comment type="caution">
    <text evidence="15">The sequence shown here is derived from an EMBL/GenBank/DDBJ whole genome shotgun (WGS) entry which is preliminary data.</text>
</comment>
<dbReference type="Pfam" id="PF00225">
    <property type="entry name" value="Kinesin"/>
    <property type="match status" value="1"/>
</dbReference>
<proteinExistence type="inferred from homology"/>
<keyword evidence="7 11" id="KW-0505">Motor protein</keyword>
<dbReference type="PANTHER" id="PTHR37739">
    <property type="entry name" value="KINESIN-LIKE PROTEIN KIN-12D"/>
    <property type="match status" value="1"/>
</dbReference>
<keyword evidence="6 12" id="KW-0175">Coiled coil</keyword>
<reference evidence="15" key="1">
    <citation type="submission" date="2020-12" db="EMBL/GenBank/DDBJ databases">
        <title>Metabolic potential, ecology and presence of endohyphal bacteria is reflected in genomic diversity of Mucoromycotina.</title>
        <authorList>
            <person name="Muszewska A."/>
            <person name="Okrasinska A."/>
            <person name="Steczkiewicz K."/>
            <person name="Drgas O."/>
            <person name="Orlowska M."/>
            <person name="Perlinska-Lenart U."/>
            <person name="Aleksandrzak-Piekarczyk T."/>
            <person name="Szatraj K."/>
            <person name="Zielenkiewicz U."/>
            <person name="Pilsyk S."/>
            <person name="Malc E."/>
            <person name="Mieczkowski P."/>
            <person name="Kruszewska J.S."/>
            <person name="Biernat P."/>
            <person name="Pawlowska J."/>
        </authorList>
    </citation>
    <scope>NUCLEOTIDE SEQUENCE</scope>
    <source>
        <strain evidence="15">WA0000051536</strain>
    </source>
</reference>
<dbReference type="SUPFAM" id="SSF52540">
    <property type="entry name" value="P-loop containing nucleoside triphosphate hydrolases"/>
    <property type="match status" value="1"/>
</dbReference>
<dbReference type="InterPro" id="IPR027417">
    <property type="entry name" value="P-loop_NTPase"/>
</dbReference>
<evidence type="ECO:0000259" key="14">
    <source>
        <dbReference type="PROSITE" id="PS50067"/>
    </source>
</evidence>
<evidence type="ECO:0000256" key="10">
    <source>
        <dbReference type="ARBA" id="ARBA00034704"/>
    </source>
</evidence>
<evidence type="ECO:0000256" key="5">
    <source>
        <dbReference type="ARBA" id="ARBA00022840"/>
    </source>
</evidence>
<dbReference type="PANTHER" id="PTHR37739:SF8">
    <property type="entry name" value="KINESIN-LIKE PROTEIN KIN-12D"/>
    <property type="match status" value="1"/>
</dbReference>
<evidence type="ECO:0000256" key="7">
    <source>
        <dbReference type="ARBA" id="ARBA00023175"/>
    </source>
</evidence>
<feature type="coiled-coil region" evidence="12">
    <location>
        <begin position="688"/>
        <end position="812"/>
    </location>
</feature>
<feature type="coiled-coil region" evidence="12">
    <location>
        <begin position="1010"/>
        <end position="1067"/>
    </location>
</feature>
<feature type="binding site" evidence="11">
    <location>
        <begin position="228"/>
        <end position="235"/>
    </location>
    <ligand>
        <name>ATP</name>
        <dbReference type="ChEBI" id="CHEBI:30616"/>
    </ligand>
</feature>
<keyword evidence="2" id="KW-0963">Cytoplasm</keyword>
<keyword evidence="3" id="KW-0493">Microtubule</keyword>
<evidence type="ECO:0000256" key="12">
    <source>
        <dbReference type="SAM" id="Coils"/>
    </source>
</evidence>
<evidence type="ECO:0000256" key="11">
    <source>
        <dbReference type="PROSITE-ProRule" id="PRU00283"/>
    </source>
</evidence>
<dbReference type="InterPro" id="IPR044986">
    <property type="entry name" value="KIF15/KIN-12"/>
</dbReference>
<name>A0A8H7Q6W0_9FUNG</name>
<dbReference type="GO" id="GO:0005874">
    <property type="term" value="C:microtubule"/>
    <property type="evidence" value="ECO:0007669"/>
    <property type="project" value="UniProtKB-KW"/>
</dbReference>
<dbReference type="Proteomes" id="UP000612746">
    <property type="component" value="Unassembled WGS sequence"/>
</dbReference>
<dbReference type="GO" id="GO:0008017">
    <property type="term" value="F:microtubule binding"/>
    <property type="evidence" value="ECO:0007669"/>
    <property type="project" value="InterPro"/>
</dbReference>
<dbReference type="AlphaFoldDB" id="A0A8H7Q6W0"/>
<dbReference type="Gene3D" id="3.40.850.10">
    <property type="entry name" value="Kinesin motor domain"/>
    <property type="match status" value="1"/>
</dbReference>
<dbReference type="FunFam" id="3.40.850.10:FF:000019">
    <property type="entry name" value="Kinesin-like protein KIN-5D"/>
    <property type="match status" value="1"/>
</dbReference>
<dbReference type="GO" id="GO:0007010">
    <property type="term" value="P:cytoskeleton organization"/>
    <property type="evidence" value="ECO:0007669"/>
    <property type="project" value="UniProtKB-ARBA"/>
</dbReference>
<comment type="similarity">
    <text evidence="10">Belongs to the TRAFAC class myosin-kinesin ATPase superfamily. Kinesin family. KIN-5/BimC subfamily.</text>
</comment>
<dbReference type="SMART" id="SM00129">
    <property type="entry name" value="KISc"/>
    <property type="match status" value="1"/>
</dbReference>
<dbReference type="GO" id="GO:0005524">
    <property type="term" value="F:ATP binding"/>
    <property type="evidence" value="ECO:0007669"/>
    <property type="project" value="UniProtKB-UniRule"/>
</dbReference>
<keyword evidence="8" id="KW-0206">Cytoskeleton</keyword>
<evidence type="ECO:0000256" key="2">
    <source>
        <dbReference type="ARBA" id="ARBA00022490"/>
    </source>
</evidence>
<keyword evidence="4 11" id="KW-0547">Nucleotide-binding</keyword>
<dbReference type="GO" id="GO:0007018">
    <property type="term" value="P:microtubule-based movement"/>
    <property type="evidence" value="ECO:0007669"/>
    <property type="project" value="InterPro"/>
</dbReference>
<feature type="domain" description="Kinesin motor" evidence="14">
    <location>
        <begin position="149"/>
        <end position="481"/>
    </location>
</feature>
<dbReference type="PROSITE" id="PS00411">
    <property type="entry name" value="KINESIN_MOTOR_1"/>
    <property type="match status" value="1"/>
</dbReference>
<accession>A0A8H7Q6W0</accession>
<feature type="compositionally biased region" description="Pro residues" evidence="13">
    <location>
        <begin position="41"/>
        <end position="62"/>
    </location>
</feature>
<evidence type="ECO:0000256" key="9">
    <source>
        <dbReference type="ARBA" id="ARBA00034488"/>
    </source>
</evidence>